<dbReference type="OrthoDB" id="10267969at2759"/>
<sequence length="270" mass="30978">MVYISPLSTPTATSETPLRPPTNNTTPWSEISMENWRNGVDFRSPPPAYDEEEQSETPRRLYKANLEQLHKAIWLTVIIVVCFWFWLSQQRQQIHFYQYDTKLSTTEPPLEGLRFIDASHPYIRYVGRWSSTLDGTRKDGSFPDQQAYVKRTDARNKTATSAFPALLDDKSAEPISLLAQVDDEEYVILPNATSLVVVRTNDLDPHSPHIIRIIAPMIGRDAIETFQFTGVWIDENGQLIPVQNPMNIYKCCGWWLPRKCFSAQDVGDLD</sequence>
<feature type="transmembrane region" description="Helical" evidence="2">
    <location>
        <begin position="69"/>
        <end position="87"/>
    </location>
</feature>
<accession>G2Y5E0</accession>
<evidence type="ECO:0000256" key="2">
    <source>
        <dbReference type="SAM" id="Phobius"/>
    </source>
</evidence>
<feature type="region of interest" description="Disordered" evidence="1">
    <location>
        <begin position="1"/>
        <end position="30"/>
    </location>
</feature>
<keyword evidence="2" id="KW-0472">Membrane</keyword>
<dbReference type="EMBL" id="FQ790288">
    <property type="protein sequence ID" value="CCD47880.1"/>
    <property type="molecule type" value="Genomic_DNA"/>
</dbReference>
<organism evidence="3 4">
    <name type="scientific">Botryotinia fuckeliana (strain T4)</name>
    <name type="common">Noble rot fungus</name>
    <name type="synonym">Botrytis cinerea</name>
    <dbReference type="NCBI Taxonomy" id="999810"/>
    <lineage>
        <taxon>Eukaryota</taxon>
        <taxon>Fungi</taxon>
        <taxon>Dikarya</taxon>
        <taxon>Ascomycota</taxon>
        <taxon>Pezizomycotina</taxon>
        <taxon>Leotiomycetes</taxon>
        <taxon>Helotiales</taxon>
        <taxon>Sclerotiniaceae</taxon>
        <taxon>Botrytis</taxon>
    </lineage>
</organism>
<name>G2Y5E0_BOTF4</name>
<keyword evidence="2" id="KW-1133">Transmembrane helix</keyword>
<dbReference type="eggNOG" id="ENOG502SKCY">
    <property type="taxonomic scope" value="Eukaryota"/>
</dbReference>
<feature type="compositionally biased region" description="Polar residues" evidence="1">
    <location>
        <begin position="1"/>
        <end position="15"/>
    </location>
</feature>
<evidence type="ECO:0000313" key="4">
    <source>
        <dbReference type="Proteomes" id="UP000008177"/>
    </source>
</evidence>
<evidence type="ECO:0000256" key="1">
    <source>
        <dbReference type="SAM" id="MobiDB-lite"/>
    </source>
</evidence>
<dbReference type="HOGENOM" id="CLU_1030548_0_0_1"/>
<reference evidence="4" key="1">
    <citation type="journal article" date="2011" name="PLoS Genet.">
        <title>Genomic analysis of the necrotrophic fungal pathogens Sclerotinia sclerotiorum and Botrytis cinerea.</title>
        <authorList>
            <person name="Amselem J."/>
            <person name="Cuomo C.A."/>
            <person name="van Kan J.A."/>
            <person name="Viaud M."/>
            <person name="Benito E.P."/>
            <person name="Couloux A."/>
            <person name="Coutinho P.M."/>
            <person name="de Vries R.P."/>
            <person name="Dyer P.S."/>
            <person name="Fillinger S."/>
            <person name="Fournier E."/>
            <person name="Gout L."/>
            <person name="Hahn M."/>
            <person name="Kohn L."/>
            <person name="Lapalu N."/>
            <person name="Plummer K.M."/>
            <person name="Pradier J.M."/>
            <person name="Quevillon E."/>
            <person name="Sharon A."/>
            <person name="Simon A."/>
            <person name="ten Have A."/>
            <person name="Tudzynski B."/>
            <person name="Tudzynski P."/>
            <person name="Wincker P."/>
            <person name="Andrew M."/>
            <person name="Anthouard V."/>
            <person name="Beever R.E."/>
            <person name="Beffa R."/>
            <person name="Benoit I."/>
            <person name="Bouzid O."/>
            <person name="Brault B."/>
            <person name="Chen Z."/>
            <person name="Choquer M."/>
            <person name="Collemare J."/>
            <person name="Cotton P."/>
            <person name="Danchin E.G."/>
            <person name="Da Silva C."/>
            <person name="Gautier A."/>
            <person name="Giraud C."/>
            <person name="Giraud T."/>
            <person name="Gonzalez C."/>
            <person name="Grossetete S."/>
            <person name="Guldener U."/>
            <person name="Henrissat B."/>
            <person name="Howlett B.J."/>
            <person name="Kodira C."/>
            <person name="Kretschmer M."/>
            <person name="Lappartient A."/>
            <person name="Leroch M."/>
            <person name="Levis C."/>
            <person name="Mauceli E."/>
            <person name="Neuveglise C."/>
            <person name="Oeser B."/>
            <person name="Pearson M."/>
            <person name="Poulain J."/>
            <person name="Poussereau N."/>
            <person name="Quesneville H."/>
            <person name="Rascle C."/>
            <person name="Schumacher J."/>
            <person name="Segurens B."/>
            <person name="Sexton A."/>
            <person name="Silva E."/>
            <person name="Sirven C."/>
            <person name="Soanes D.M."/>
            <person name="Talbot N.J."/>
            <person name="Templeton M."/>
            <person name="Yandava C."/>
            <person name="Yarden O."/>
            <person name="Zeng Q."/>
            <person name="Rollins J.A."/>
            <person name="Lebrun M.H."/>
            <person name="Dickman M."/>
        </authorList>
    </citation>
    <scope>NUCLEOTIDE SEQUENCE [LARGE SCALE GENOMIC DNA]</scope>
    <source>
        <strain evidence="4">T4</strain>
    </source>
</reference>
<dbReference type="InParanoid" id="G2Y5E0"/>
<gene>
    <name evidence="3" type="ORF">BofuT4_P113840.1</name>
</gene>
<dbReference type="Proteomes" id="UP000008177">
    <property type="component" value="Unplaced contigs"/>
</dbReference>
<proteinExistence type="predicted"/>
<evidence type="ECO:0000313" key="3">
    <source>
        <dbReference type="EMBL" id="CCD47880.1"/>
    </source>
</evidence>
<keyword evidence="2" id="KW-0812">Transmembrane</keyword>
<protein>
    <submittedName>
        <fullName evidence="3">Uncharacterized protein</fullName>
    </submittedName>
</protein>
<dbReference type="AlphaFoldDB" id="G2Y5E0"/>